<comment type="cofactor">
    <cofactor evidence="1">
        <name>Co(2+)</name>
        <dbReference type="ChEBI" id="CHEBI:48828"/>
    </cofactor>
</comment>
<evidence type="ECO:0000259" key="8">
    <source>
        <dbReference type="Pfam" id="PF07687"/>
    </source>
</evidence>
<protein>
    <recommendedName>
        <fullName evidence="8">Peptidase M20 dimerisation domain-containing protein</fullName>
    </recommendedName>
</protein>
<dbReference type="AlphaFoldDB" id="A0A0F9QQ99"/>
<dbReference type="Pfam" id="PF01546">
    <property type="entry name" value="Peptidase_M20"/>
    <property type="match status" value="1"/>
</dbReference>
<keyword evidence="4" id="KW-0479">Metal-binding</keyword>
<dbReference type="Gene3D" id="3.30.70.360">
    <property type="match status" value="1"/>
</dbReference>
<evidence type="ECO:0000256" key="2">
    <source>
        <dbReference type="ARBA" id="ARBA00001947"/>
    </source>
</evidence>
<sequence>MVDLEVIYKEVDDLSHEKVMEIMRNLIKIDTSVPPGNTYREYLDVISPYFEKLGFELEEVLVPKDIVDKWDVSLIGPRVNLVASKNYGQDEDITFYGHIDVVPAPSGGLKEWSFPPFQATMIKSGKIYGRGTADMKGSMASLILALQIIKKLNLVPKYNLTILNCTDEEISPYPGVAYLAEKGYVKGTVFCLDGDIKSNITIGSFGFLNIIVDTYGKSCHSAVNFMGVNALEQTIPILTELMKLKEIVEERESDTIPGIPRPGSNRKWNFSPMFNLNIMKVGTTDSIVPDHCMLLINRRIIPKENHDDVKREIEEAIERGRVKSKLLDVKTTFDFSFPAMKADPNSKGILRIKKAMALVNKISEDTIKPIGMFGSTDMSFLNRMLNIEDIIVHGVCYGGSNEHGVNEHIRMKDLITFIKELIVFLCHDF</sequence>
<keyword evidence="5" id="KW-0378">Hydrolase</keyword>
<dbReference type="InterPro" id="IPR010182">
    <property type="entry name" value="ArgE/DapE"/>
</dbReference>
<evidence type="ECO:0000256" key="1">
    <source>
        <dbReference type="ARBA" id="ARBA00001941"/>
    </source>
</evidence>
<gene>
    <name evidence="9" type="ORF">LCGC14_0745860</name>
</gene>
<proteinExistence type="inferred from homology"/>
<dbReference type="NCBIfam" id="TIGR01910">
    <property type="entry name" value="DapE-ArgE"/>
    <property type="match status" value="1"/>
</dbReference>
<accession>A0A0F9QQ99</accession>
<comment type="caution">
    <text evidence="9">The sequence shown here is derived from an EMBL/GenBank/DDBJ whole genome shotgun (WGS) entry which is preliminary data.</text>
</comment>
<name>A0A0F9QQ99_9ZZZZ</name>
<feature type="domain" description="Peptidase M20 dimerisation" evidence="8">
    <location>
        <begin position="202"/>
        <end position="319"/>
    </location>
</feature>
<dbReference type="GO" id="GO:0046872">
    <property type="term" value="F:metal ion binding"/>
    <property type="evidence" value="ECO:0007669"/>
    <property type="project" value="UniProtKB-KW"/>
</dbReference>
<dbReference type="SUPFAM" id="SSF53187">
    <property type="entry name" value="Zn-dependent exopeptidases"/>
    <property type="match status" value="1"/>
</dbReference>
<dbReference type="GO" id="GO:0016787">
    <property type="term" value="F:hydrolase activity"/>
    <property type="evidence" value="ECO:0007669"/>
    <property type="project" value="UniProtKB-KW"/>
</dbReference>
<evidence type="ECO:0000256" key="7">
    <source>
        <dbReference type="ARBA" id="ARBA00023285"/>
    </source>
</evidence>
<dbReference type="InterPro" id="IPR050072">
    <property type="entry name" value="Peptidase_M20A"/>
</dbReference>
<dbReference type="PANTHER" id="PTHR43808">
    <property type="entry name" value="ACETYLORNITHINE DEACETYLASE"/>
    <property type="match status" value="1"/>
</dbReference>
<evidence type="ECO:0000256" key="6">
    <source>
        <dbReference type="ARBA" id="ARBA00022833"/>
    </source>
</evidence>
<evidence type="ECO:0000256" key="3">
    <source>
        <dbReference type="ARBA" id="ARBA00006247"/>
    </source>
</evidence>
<dbReference type="Pfam" id="PF07687">
    <property type="entry name" value="M20_dimer"/>
    <property type="match status" value="1"/>
</dbReference>
<dbReference type="SUPFAM" id="SSF55031">
    <property type="entry name" value="Bacterial exopeptidase dimerisation domain"/>
    <property type="match status" value="1"/>
</dbReference>
<evidence type="ECO:0000313" key="9">
    <source>
        <dbReference type="EMBL" id="KKN39202.1"/>
    </source>
</evidence>
<dbReference type="InterPro" id="IPR036264">
    <property type="entry name" value="Bact_exopeptidase_dim_dom"/>
</dbReference>
<dbReference type="InterPro" id="IPR011650">
    <property type="entry name" value="Peptidase_M20_dimer"/>
</dbReference>
<dbReference type="Gene3D" id="3.40.630.10">
    <property type="entry name" value="Zn peptidases"/>
    <property type="match status" value="1"/>
</dbReference>
<comment type="similarity">
    <text evidence="3">Belongs to the peptidase M20A family.</text>
</comment>
<dbReference type="EMBL" id="LAZR01001777">
    <property type="protein sequence ID" value="KKN39202.1"/>
    <property type="molecule type" value="Genomic_DNA"/>
</dbReference>
<keyword evidence="7" id="KW-0170">Cobalt</keyword>
<keyword evidence="6" id="KW-0862">Zinc</keyword>
<dbReference type="InterPro" id="IPR002933">
    <property type="entry name" value="Peptidase_M20"/>
</dbReference>
<evidence type="ECO:0000256" key="5">
    <source>
        <dbReference type="ARBA" id="ARBA00022801"/>
    </source>
</evidence>
<reference evidence="9" key="1">
    <citation type="journal article" date="2015" name="Nature">
        <title>Complex archaea that bridge the gap between prokaryotes and eukaryotes.</title>
        <authorList>
            <person name="Spang A."/>
            <person name="Saw J.H."/>
            <person name="Jorgensen S.L."/>
            <person name="Zaremba-Niedzwiedzka K."/>
            <person name="Martijn J."/>
            <person name="Lind A.E."/>
            <person name="van Eijk R."/>
            <person name="Schleper C."/>
            <person name="Guy L."/>
            <person name="Ettema T.J."/>
        </authorList>
    </citation>
    <scope>NUCLEOTIDE SEQUENCE</scope>
</reference>
<organism evidence="9">
    <name type="scientific">marine sediment metagenome</name>
    <dbReference type="NCBI Taxonomy" id="412755"/>
    <lineage>
        <taxon>unclassified sequences</taxon>
        <taxon>metagenomes</taxon>
        <taxon>ecological metagenomes</taxon>
    </lineage>
</organism>
<comment type="cofactor">
    <cofactor evidence="2">
        <name>Zn(2+)</name>
        <dbReference type="ChEBI" id="CHEBI:29105"/>
    </cofactor>
</comment>
<dbReference type="PANTHER" id="PTHR43808:SF32">
    <property type="entry name" value="ARGE_DAPE-RELATED DEACYLASE"/>
    <property type="match status" value="1"/>
</dbReference>
<evidence type="ECO:0000256" key="4">
    <source>
        <dbReference type="ARBA" id="ARBA00022723"/>
    </source>
</evidence>